<dbReference type="PATRIC" id="fig|1121326.3.peg.5864"/>
<dbReference type="RefSeq" id="WP_066630423.1">
    <property type="nucleotide sequence ID" value="NZ_FQXL01000030.1"/>
</dbReference>
<gene>
    <name evidence="1" type="ORF">CLMAG_58030</name>
</gene>
<dbReference type="EMBL" id="LWAE01000013">
    <property type="protein sequence ID" value="KZL88899.1"/>
    <property type="molecule type" value="Genomic_DNA"/>
</dbReference>
<organism evidence="1 2">
    <name type="scientific">Clostridium magnum DSM 2767</name>
    <dbReference type="NCBI Taxonomy" id="1121326"/>
    <lineage>
        <taxon>Bacteria</taxon>
        <taxon>Bacillati</taxon>
        <taxon>Bacillota</taxon>
        <taxon>Clostridia</taxon>
        <taxon>Eubacteriales</taxon>
        <taxon>Clostridiaceae</taxon>
        <taxon>Clostridium</taxon>
    </lineage>
</organism>
<name>A0A162QSA1_9CLOT</name>
<evidence type="ECO:0000313" key="1">
    <source>
        <dbReference type="EMBL" id="KZL88899.1"/>
    </source>
</evidence>
<sequence length="132" mass="14956">MGKAKFSPSTIFTKAMDIYLRDENITIEEMLKSMQGVELRLKAVAFALRTMLSYHGYRVESETTDTSIIFKCAGMPCHEIEDKQLLGTQDVRSFCFKLVIQWGAITTQLDRMGQVPDADIKDTEKIQTALVI</sequence>
<proteinExistence type="predicted"/>
<reference evidence="1 2" key="1">
    <citation type="submission" date="2016-04" db="EMBL/GenBank/DDBJ databases">
        <title>Genome sequence of Clostridium magnum DSM 2767.</title>
        <authorList>
            <person name="Poehlein A."/>
            <person name="Uhlig R."/>
            <person name="Fischer R."/>
            <person name="Bahl H."/>
            <person name="Daniel R."/>
        </authorList>
    </citation>
    <scope>NUCLEOTIDE SEQUENCE [LARGE SCALE GENOMIC DNA]</scope>
    <source>
        <strain evidence="1 2">DSM 2767</strain>
    </source>
</reference>
<dbReference type="AlphaFoldDB" id="A0A162QSA1"/>
<protein>
    <submittedName>
        <fullName evidence="1">Uncharacterized protein</fullName>
    </submittedName>
</protein>
<keyword evidence="2" id="KW-1185">Reference proteome</keyword>
<accession>A0A162QSA1</accession>
<evidence type="ECO:0000313" key="2">
    <source>
        <dbReference type="Proteomes" id="UP000076603"/>
    </source>
</evidence>
<dbReference type="Proteomes" id="UP000076603">
    <property type="component" value="Unassembled WGS sequence"/>
</dbReference>
<comment type="caution">
    <text evidence="1">The sequence shown here is derived from an EMBL/GenBank/DDBJ whole genome shotgun (WGS) entry which is preliminary data.</text>
</comment>
<dbReference type="STRING" id="1121326.CLMAG_58030"/>